<feature type="compositionally biased region" description="Acidic residues" evidence="7">
    <location>
        <begin position="298"/>
        <end position="311"/>
    </location>
</feature>
<keyword evidence="3" id="KW-0677">Repeat</keyword>
<dbReference type="PROSITE" id="PS50294">
    <property type="entry name" value="WD_REPEATS_REGION"/>
    <property type="match status" value="1"/>
</dbReference>
<dbReference type="OrthoDB" id="2288928at2759"/>
<dbReference type="STRING" id="1806994.A0A507CB87"/>
<dbReference type="PANTHER" id="PTHR44019:SF20">
    <property type="entry name" value="WD REPEAT-CONTAINING PROTEIN 55"/>
    <property type="match status" value="1"/>
</dbReference>
<feature type="repeat" description="WD" evidence="6">
    <location>
        <begin position="88"/>
        <end position="122"/>
    </location>
</feature>
<evidence type="ECO:0000256" key="3">
    <source>
        <dbReference type="ARBA" id="ARBA00022737"/>
    </source>
</evidence>
<evidence type="ECO:0000256" key="2">
    <source>
        <dbReference type="ARBA" id="ARBA00022574"/>
    </source>
</evidence>
<keyword evidence="2 6" id="KW-0853">WD repeat</keyword>
<evidence type="ECO:0000256" key="1">
    <source>
        <dbReference type="ARBA" id="ARBA00007625"/>
    </source>
</evidence>
<evidence type="ECO:0000256" key="5">
    <source>
        <dbReference type="ARBA" id="ARBA00039514"/>
    </source>
</evidence>
<accession>A0A507CB87</accession>
<evidence type="ECO:0000256" key="7">
    <source>
        <dbReference type="SAM" id="MobiDB-lite"/>
    </source>
</evidence>
<proteinExistence type="inferred from homology"/>
<feature type="repeat" description="WD" evidence="6">
    <location>
        <begin position="45"/>
        <end position="86"/>
    </location>
</feature>
<gene>
    <name evidence="8" type="ORF">SmJEL517_g01158</name>
</gene>
<evidence type="ECO:0000256" key="6">
    <source>
        <dbReference type="PROSITE-ProRule" id="PRU00221"/>
    </source>
</evidence>
<keyword evidence="9" id="KW-1185">Reference proteome</keyword>
<dbReference type="Pfam" id="PF24796">
    <property type="entry name" value="WDR55"/>
    <property type="match status" value="1"/>
</dbReference>
<dbReference type="PROSITE" id="PS50082">
    <property type="entry name" value="WD_REPEATS_2"/>
    <property type="match status" value="2"/>
</dbReference>
<evidence type="ECO:0000256" key="4">
    <source>
        <dbReference type="ARBA" id="ARBA00039238"/>
    </source>
</evidence>
<dbReference type="SUPFAM" id="SSF50978">
    <property type="entry name" value="WD40 repeat-like"/>
    <property type="match status" value="1"/>
</dbReference>
<reference evidence="8 9" key="1">
    <citation type="journal article" date="2019" name="Sci. Rep.">
        <title>Comparative genomics of chytrid fungi reveal insights into the obligate biotrophic and pathogenic lifestyle of Synchytrium endobioticum.</title>
        <authorList>
            <person name="van de Vossenberg B.T.L.H."/>
            <person name="Warris S."/>
            <person name="Nguyen H.D.T."/>
            <person name="van Gent-Pelzer M.P.E."/>
            <person name="Joly D.L."/>
            <person name="van de Geest H.C."/>
            <person name="Bonants P.J.M."/>
            <person name="Smith D.S."/>
            <person name="Levesque C.A."/>
            <person name="van der Lee T.A.J."/>
        </authorList>
    </citation>
    <scope>NUCLEOTIDE SEQUENCE [LARGE SCALE GENOMIC DNA]</scope>
    <source>
        <strain evidence="8 9">JEL517</strain>
    </source>
</reference>
<sequence length="411" mass="45226">MAITFNTNVFGLSLHPSKEILAAGLLDGSISLYNYEADPKPIFTLKPHKSAVRSVDFHPSGEWLCSVSADHSIQHVNVETKKIVVKIPSAHESAINALTFISPTLYTTGDEDGRIKLWDTRTPTIPTHTYNIHTDYISQLYYDNHKKMLLATGGDGMLSVYDPRNTKKEYITDSQDDEFLCLCIHKNHSKVLVGTSSGIVNVFDVGKWDEPVERIPGHPSSVTGILEIDDSTVLTSGSDGLVRVMQTYPHKVLGIVELPEGQQDSAECMRLSVDNRWLVVAQEERVCVVDVAYLFEEGDDDEEEGVQEEVDGGSVVKGGSAQEGEDDEDTGTDGSDSDSESSNEDEEVVDDEAHETTNTNNKRTAESSDSSDASEAEEKADAKPGKPTRRQKRRALMGDKRPKNEFFAGID</sequence>
<evidence type="ECO:0000313" key="8">
    <source>
        <dbReference type="EMBL" id="TPX36618.1"/>
    </source>
</evidence>
<name>A0A507CB87_9FUNG</name>
<dbReference type="EMBL" id="QEAO01000004">
    <property type="protein sequence ID" value="TPX36618.1"/>
    <property type="molecule type" value="Genomic_DNA"/>
</dbReference>
<dbReference type="RefSeq" id="XP_031026832.1">
    <property type="nucleotide sequence ID" value="XM_031167086.1"/>
</dbReference>
<dbReference type="PANTHER" id="PTHR44019">
    <property type="entry name" value="WD REPEAT-CONTAINING PROTEIN 55"/>
    <property type="match status" value="1"/>
</dbReference>
<feature type="compositionally biased region" description="Basic residues" evidence="7">
    <location>
        <begin position="386"/>
        <end position="395"/>
    </location>
</feature>
<dbReference type="AlphaFoldDB" id="A0A507CB87"/>
<organism evidence="8 9">
    <name type="scientific">Synchytrium microbalum</name>
    <dbReference type="NCBI Taxonomy" id="1806994"/>
    <lineage>
        <taxon>Eukaryota</taxon>
        <taxon>Fungi</taxon>
        <taxon>Fungi incertae sedis</taxon>
        <taxon>Chytridiomycota</taxon>
        <taxon>Chytridiomycota incertae sedis</taxon>
        <taxon>Chytridiomycetes</taxon>
        <taxon>Synchytriales</taxon>
        <taxon>Synchytriaceae</taxon>
        <taxon>Synchytrium</taxon>
    </lineage>
</organism>
<dbReference type="InterPro" id="IPR050505">
    <property type="entry name" value="WDR55/POC1"/>
</dbReference>
<evidence type="ECO:0000313" key="9">
    <source>
        <dbReference type="Proteomes" id="UP000319731"/>
    </source>
</evidence>
<dbReference type="InterPro" id="IPR036322">
    <property type="entry name" value="WD40_repeat_dom_sf"/>
</dbReference>
<dbReference type="Gene3D" id="2.130.10.10">
    <property type="entry name" value="YVTN repeat-like/Quinoprotein amine dehydrogenase"/>
    <property type="match status" value="2"/>
</dbReference>
<dbReference type="InterPro" id="IPR015943">
    <property type="entry name" value="WD40/YVTN_repeat-like_dom_sf"/>
</dbReference>
<dbReference type="GeneID" id="42002383"/>
<feature type="compositionally biased region" description="Acidic residues" evidence="7">
    <location>
        <begin position="323"/>
        <end position="353"/>
    </location>
</feature>
<dbReference type="Proteomes" id="UP000319731">
    <property type="component" value="Unassembled WGS sequence"/>
</dbReference>
<protein>
    <recommendedName>
        <fullName evidence="4">WD repeat-containing protein JIP5</fullName>
    </recommendedName>
    <alternativeName>
        <fullName evidence="5">WD repeat-containing protein jip5</fullName>
    </alternativeName>
</protein>
<dbReference type="InterPro" id="IPR001680">
    <property type="entry name" value="WD40_rpt"/>
</dbReference>
<feature type="region of interest" description="Disordered" evidence="7">
    <location>
        <begin position="298"/>
        <end position="411"/>
    </location>
</feature>
<dbReference type="SMART" id="SM00320">
    <property type="entry name" value="WD40"/>
    <property type="match status" value="7"/>
</dbReference>
<comment type="caution">
    <text evidence="8">The sequence shown here is derived from an EMBL/GenBank/DDBJ whole genome shotgun (WGS) entry which is preliminary data.</text>
</comment>
<comment type="similarity">
    <text evidence="1">Belongs to the WD repeat WDR55 family.</text>
</comment>